<evidence type="ECO:0000313" key="3">
    <source>
        <dbReference type="Proteomes" id="UP000253077"/>
    </source>
</evidence>
<gene>
    <name evidence="2" type="ORF">DSQ42_03435</name>
    <name evidence="1" type="ORF">FJM05_03315</name>
</gene>
<evidence type="ECO:0000313" key="4">
    <source>
        <dbReference type="Proteomes" id="UP000318231"/>
    </source>
</evidence>
<dbReference type="Proteomes" id="UP000318231">
    <property type="component" value="Chromosome"/>
</dbReference>
<sequence length="30" mass="3664">MIIFKKLSQNIISYKNDCLKSRYRLFIEAK</sequence>
<organism evidence="1 4">
    <name type="scientific">Ureaplasma urealyticum</name>
    <name type="common">Ureaplasma urealyticum biotype 2</name>
    <dbReference type="NCBI Taxonomy" id="2130"/>
    <lineage>
        <taxon>Bacteria</taxon>
        <taxon>Bacillati</taxon>
        <taxon>Mycoplasmatota</taxon>
        <taxon>Mycoplasmoidales</taxon>
        <taxon>Mycoplasmoidaceae</taxon>
        <taxon>Ureaplasma</taxon>
    </lineage>
</organism>
<dbReference type="AlphaFoldDB" id="A0AAP9AAL6"/>
<evidence type="ECO:0000313" key="1">
    <source>
        <dbReference type="EMBL" id="QDI65180.1"/>
    </source>
</evidence>
<dbReference type="EMBL" id="QOKT01000027">
    <property type="protein sequence ID" value="RCJ00636.1"/>
    <property type="molecule type" value="Genomic_DNA"/>
</dbReference>
<dbReference type="EMBL" id="CP041200">
    <property type="protein sequence ID" value="QDI65180.1"/>
    <property type="molecule type" value="Genomic_DNA"/>
</dbReference>
<name>A0AAP9AAL6_UREUR</name>
<proteinExistence type="predicted"/>
<protein>
    <submittedName>
        <fullName evidence="1">Transcriptional regulator</fullName>
    </submittedName>
</protein>
<evidence type="ECO:0000313" key="2">
    <source>
        <dbReference type="EMBL" id="RCJ00636.1"/>
    </source>
</evidence>
<accession>A0AAP9AAL6</accession>
<reference evidence="2 3" key="1">
    <citation type="submission" date="2018-07" db="EMBL/GenBank/DDBJ databases">
        <title>Ureaplasma urealyticum 1000 the multidrug-resistant clinical isolate obtained from scrapings of the urogenital tract of a woman with inflammatory diseases of the reproductive organs.</title>
        <authorList>
            <person name="Kolesnikova E.A."/>
            <person name="Alekseeva A.E."/>
            <person name="Brusnigina N.F."/>
            <person name="Makhova M.A."/>
        </authorList>
    </citation>
    <scope>NUCLEOTIDE SEQUENCE [LARGE SCALE GENOMIC DNA]</scope>
    <source>
        <strain evidence="2 3">1000</strain>
    </source>
</reference>
<dbReference type="Proteomes" id="UP000253077">
    <property type="component" value="Unassembled WGS sequence"/>
</dbReference>
<reference evidence="1 4" key="2">
    <citation type="submission" date="2019-07" db="EMBL/GenBank/DDBJ databases">
        <title>Comparative genomics of three clinical Ureaplasma species: analysis of their core genomes and virulence factors.</title>
        <authorList>
            <person name="Yang T."/>
            <person name="Zhang Y."/>
            <person name="Li X."/>
            <person name="Kong Y."/>
            <person name="Yu H."/>
            <person name="Ruan Z."/>
            <person name="Xie X."/>
            <person name="Zhang J."/>
        </authorList>
    </citation>
    <scope>NUCLEOTIDE SEQUENCE [LARGE SCALE GENOMIC DNA]</scope>
    <source>
        <strain evidence="1 4">132</strain>
    </source>
</reference>